<feature type="compositionally biased region" description="Polar residues" evidence="1">
    <location>
        <begin position="56"/>
        <end position="65"/>
    </location>
</feature>
<evidence type="ECO:0000313" key="2">
    <source>
        <dbReference type="EnsemblMetazoa" id="AATE007114-PA.1"/>
    </source>
</evidence>
<dbReference type="VEuPathDB" id="VectorBase:AATE007114"/>
<feature type="compositionally biased region" description="Low complexity" evidence="1">
    <location>
        <begin position="69"/>
        <end position="89"/>
    </location>
</feature>
<name>A0A182IX11_ANOAO</name>
<accession>A0A182IX11</accession>
<organism evidence="2">
    <name type="scientific">Anopheles atroparvus</name>
    <name type="common">European mosquito</name>
    <dbReference type="NCBI Taxonomy" id="41427"/>
    <lineage>
        <taxon>Eukaryota</taxon>
        <taxon>Metazoa</taxon>
        <taxon>Ecdysozoa</taxon>
        <taxon>Arthropoda</taxon>
        <taxon>Hexapoda</taxon>
        <taxon>Insecta</taxon>
        <taxon>Pterygota</taxon>
        <taxon>Neoptera</taxon>
        <taxon>Endopterygota</taxon>
        <taxon>Diptera</taxon>
        <taxon>Nematocera</taxon>
        <taxon>Culicoidea</taxon>
        <taxon>Culicidae</taxon>
        <taxon>Anophelinae</taxon>
        <taxon>Anopheles</taxon>
    </lineage>
</organism>
<reference evidence="2" key="1">
    <citation type="submission" date="2022-08" db="UniProtKB">
        <authorList>
            <consortium name="EnsemblMetazoa"/>
        </authorList>
    </citation>
    <scope>IDENTIFICATION</scope>
    <source>
        <strain evidence="2">EBRO</strain>
    </source>
</reference>
<sequence>MVHTAGIDTVLATTLGTAVAPKTFSTGHLHQAGLSYLPNGNGNGNANGTPHHNHLNVGNGTTLNHTHVHPNSNGNSHSGSIGNNSSTHSLTPHGHGPTSWNNRTSICSAHNKSPRDGIHMLLAECANLGRPARTIEY</sequence>
<dbReference type="EnsemblMetazoa" id="AATE007114-RA">
    <property type="protein sequence ID" value="AATE007114-PA.1"/>
    <property type="gene ID" value="AATE007114"/>
</dbReference>
<feature type="region of interest" description="Disordered" evidence="1">
    <location>
        <begin position="35"/>
        <end position="98"/>
    </location>
</feature>
<dbReference type="AlphaFoldDB" id="A0A182IX11"/>
<evidence type="ECO:0000256" key="1">
    <source>
        <dbReference type="SAM" id="MobiDB-lite"/>
    </source>
</evidence>
<proteinExistence type="predicted"/>
<protein>
    <submittedName>
        <fullName evidence="2">Uncharacterized protein</fullName>
    </submittedName>
</protein>